<accession>A0A5C5WHX0</accession>
<keyword evidence="3" id="KW-1185">Reference proteome</keyword>
<keyword evidence="1" id="KW-0732">Signal</keyword>
<evidence type="ECO:0000313" key="2">
    <source>
        <dbReference type="EMBL" id="TWT50388.1"/>
    </source>
</evidence>
<dbReference type="Proteomes" id="UP000316598">
    <property type="component" value="Unassembled WGS sequence"/>
</dbReference>
<dbReference type="EMBL" id="SJPI01000002">
    <property type="protein sequence ID" value="TWT50388.1"/>
    <property type="molecule type" value="Genomic_DNA"/>
</dbReference>
<name>A0A5C5WHX0_9BACT</name>
<sequence precursor="true">MQRWQNQKWFGLGILALAVIVSSGCASTRGSNSCSTGACGSDYPMGDCDCASCESGSSGILTKARCQAKNRRAMNGCQSCGNGILGRLGGLAGVQCKGGNCGCGSCGCGGTGCVAGPLGWQQGGLDYSSHLNPGLLGHHAGQQLNNRPFTPGPPSAQVAYPYYTVRGPRDFLMADPPTIGR</sequence>
<evidence type="ECO:0000313" key="3">
    <source>
        <dbReference type="Proteomes" id="UP000316598"/>
    </source>
</evidence>
<organism evidence="2 3">
    <name type="scientific">Rubripirellula amarantea</name>
    <dbReference type="NCBI Taxonomy" id="2527999"/>
    <lineage>
        <taxon>Bacteria</taxon>
        <taxon>Pseudomonadati</taxon>
        <taxon>Planctomycetota</taxon>
        <taxon>Planctomycetia</taxon>
        <taxon>Pirellulales</taxon>
        <taxon>Pirellulaceae</taxon>
        <taxon>Rubripirellula</taxon>
    </lineage>
</organism>
<protein>
    <submittedName>
        <fullName evidence="2">Uncharacterized protein</fullName>
    </submittedName>
</protein>
<comment type="caution">
    <text evidence="2">The sequence shown here is derived from an EMBL/GenBank/DDBJ whole genome shotgun (WGS) entry which is preliminary data.</text>
</comment>
<dbReference type="OrthoDB" id="291485at2"/>
<evidence type="ECO:0000256" key="1">
    <source>
        <dbReference type="SAM" id="SignalP"/>
    </source>
</evidence>
<proteinExistence type="predicted"/>
<reference evidence="2 3" key="1">
    <citation type="submission" date="2019-02" db="EMBL/GenBank/DDBJ databases">
        <title>Deep-cultivation of Planctomycetes and their phenomic and genomic characterization uncovers novel biology.</title>
        <authorList>
            <person name="Wiegand S."/>
            <person name="Jogler M."/>
            <person name="Boedeker C."/>
            <person name="Pinto D."/>
            <person name="Vollmers J."/>
            <person name="Rivas-Marin E."/>
            <person name="Kohn T."/>
            <person name="Peeters S.H."/>
            <person name="Heuer A."/>
            <person name="Rast P."/>
            <person name="Oberbeckmann S."/>
            <person name="Bunk B."/>
            <person name="Jeske O."/>
            <person name="Meyerdierks A."/>
            <person name="Storesund J.E."/>
            <person name="Kallscheuer N."/>
            <person name="Luecker S."/>
            <person name="Lage O.M."/>
            <person name="Pohl T."/>
            <person name="Merkel B.J."/>
            <person name="Hornburger P."/>
            <person name="Mueller R.-W."/>
            <person name="Bruemmer F."/>
            <person name="Labrenz M."/>
            <person name="Spormann A.M."/>
            <person name="Op Den Camp H."/>
            <person name="Overmann J."/>
            <person name="Amann R."/>
            <person name="Jetten M.S.M."/>
            <person name="Mascher T."/>
            <person name="Medema M.H."/>
            <person name="Devos D.P."/>
            <person name="Kaster A.-K."/>
            <person name="Ovreas L."/>
            <person name="Rohde M."/>
            <person name="Galperin M.Y."/>
            <person name="Jogler C."/>
        </authorList>
    </citation>
    <scope>NUCLEOTIDE SEQUENCE [LARGE SCALE GENOMIC DNA]</scope>
    <source>
        <strain evidence="2 3">Pla22</strain>
    </source>
</reference>
<dbReference type="PROSITE" id="PS51257">
    <property type="entry name" value="PROKAR_LIPOPROTEIN"/>
    <property type="match status" value="1"/>
</dbReference>
<feature type="signal peptide" evidence="1">
    <location>
        <begin position="1"/>
        <end position="26"/>
    </location>
</feature>
<feature type="chain" id="PRO_5023087919" evidence="1">
    <location>
        <begin position="27"/>
        <end position="181"/>
    </location>
</feature>
<gene>
    <name evidence="2" type="ORF">Pla22_31300</name>
</gene>
<dbReference type="AlphaFoldDB" id="A0A5C5WHX0"/>